<proteinExistence type="predicted"/>
<sequence length="109" mass="12729">MNDAELRSLFSIPDPVTAAEFARRTGKTESAVRHMIDRRQLPMVTEREIIGTAGSTRRLLILWNEWEEMVFEATGQRPQERHEWRRKWIEKTTALASDMGLNSLRMVSE</sequence>
<dbReference type="InterPro" id="IPR019679">
    <property type="entry name" value="Phage_P2_Cox"/>
</dbReference>
<dbReference type="RefSeq" id="WP_233478776.1">
    <property type="nucleotide sequence ID" value="NZ_CP089934.1"/>
</dbReference>
<accession>A0A345CPE8</accession>
<protein>
    <recommendedName>
        <fullName evidence="3">Regulatory phage protein cox</fullName>
    </recommendedName>
</protein>
<gene>
    <name evidence="1" type="ORF">AV903_03105</name>
</gene>
<name>A0A345CPE8_9GAMM</name>
<evidence type="ECO:0008006" key="3">
    <source>
        <dbReference type="Google" id="ProtNLM"/>
    </source>
</evidence>
<dbReference type="Gene3D" id="6.10.200.10">
    <property type="entry name" value="Regulatory phage protein Cox"/>
    <property type="match status" value="1"/>
</dbReference>
<dbReference type="InterPro" id="IPR038147">
    <property type="entry name" value="Cox_sf"/>
</dbReference>
<organism evidence="1 2">
    <name type="scientific">Erwinia tracheiphila</name>
    <dbReference type="NCBI Taxonomy" id="65700"/>
    <lineage>
        <taxon>Bacteria</taxon>
        <taxon>Pseudomonadati</taxon>
        <taxon>Pseudomonadota</taxon>
        <taxon>Gammaproteobacteria</taxon>
        <taxon>Enterobacterales</taxon>
        <taxon>Erwiniaceae</taxon>
        <taxon>Erwinia</taxon>
    </lineage>
</organism>
<dbReference type="EMBL" id="CP013970">
    <property type="protein sequence ID" value="AXF75315.1"/>
    <property type="molecule type" value="Genomic_DNA"/>
</dbReference>
<evidence type="ECO:0000313" key="1">
    <source>
        <dbReference type="EMBL" id="AXF75315.1"/>
    </source>
</evidence>
<dbReference type="Proteomes" id="UP000264980">
    <property type="component" value="Chromosome"/>
</dbReference>
<dbReference type="Pfam" id="PF10743">
    <property type="entry name" value="Phage_Cox"/>
    <property type="match status" value="1"/>
</dbReference>
<evidence type="ECO:0000313" key="2">
    <source>
        <dbReference type="Proteomes" id="UP000264980"/>
    </source>
</evidence>
<dbReference type="AlphaFoldDB" id="A0A345CPE8"/>
<reference evidence="1 2" key="1">
    <citation type="submission" date="2016-01" db="EMBL/GenBank/DDBJ databases">
        <authorList>
            <person name="Oliw E.H."/>
        </authorList>
    </citation>
    <scope>NUCLEOTIDE SEQUENCE [LARGE SCALE GENOMIC DNA]</scope>
    <source>
        <strain evidence="1 2">MDcuke</strain>
    </source>
</reference>